<accession>A0ABU0BEN8</accession>
<organism evidence="3 4">
    <name type="scientific">Ancylobacter polymorphus</name>
    <dbReference type="NCBI Taxonomy" id="223390"/>
    <lineage>
        <taxon>Bacteria</taxon>
        <taxon>Pseudomonadati</taxon>
        <taxon>Pseudomonadota</taxon>
        <taxon>Alphaproteobacteria</taxon>
        <taxon>Hyphomicrobiales</taxon>
        <taxon>Xanthobacteraceae</taxon>
        <taxon>Ancylobacter</taxon>
    </lineage>
</organism>
<dbReference type="CDD" id="cd01344">
    <property type="entry name" value="PL2_Passenger_AT"/>
    <property type="match status" value="1"/>
</dbReference>
<gene>
    <name evidence="3" type="ORF">J2S75_002551</name>
</gene>
<protein>
    <submittedName>
        <fullName evidence="3">Outer membrane autotransporter protein</fullName>
    </submittedName>
</protein>
<dbReference type="Gene3D" id="2.40.128.130">
    <property type="entry name" value="Autotransporter beta-domain"/>
    <property type="match status" value="1"/>
</dbReference>
<dbReference type="EMBL" id="JAUSUI010000005">
    <property type="protein sequence ID" value="MDQ0303517.1"/>
    <property type="molecule type" value="Genomic_DNA"/>
</dbReference>
<feature type="region of interest" description="Disordered" evidence="1">
    <location>
        <begin position="234"/>
        <end position="255"/>
    </location>
</feature>
<dbReference type="Gene3D" id="2.160.20.20">
    <property type="match status" value="1"/>
</dbReference>
<dbReference type="InterPro" id="IPR006315">
    <property type="entry name" value="OM_autotransptr_brl_dom"/>
</dbReference>
<dbReference type="NCBIfam" id="TIGR01414">
    <property type="entry name" value="autotrans_barl"/>
    <property type="match status" value="1"/>
</dbReference>
<evidence type="ECO:0000259" key="2">
    <source>
        <dbReference type="PROSITE" id="PS51208"/>
    </source>
</evidence>
<dbReference type="SMART" id="SM00869">
    <property type="entry name" value="Autotransporter"/>
    <property type="match status" value="1"/>
</dbReference>
<dbReference type="InterPro" id="IPR012332">
    <property type="entry name" value="Autotransporter_pectin_lyase_C"/>
</dbReference>
<dbReference type="SUPFAM" id="SSF103515">
    <property type="entry name" value="Autotransporter"/>
    <property type="match status" value="1"/>
</dbReference>
<dbReference type="Proteomes" id="UP001224682">
    <property type="component" value="Unassembled WGS sequence"/>
</dbReference>
<dbReference type="Pfam" id="PF03797">
    <property type="entry name" value="Autotransporter"/>
    <property type="match status" value="1"/>
</dbReference>
<dbReference type="InterPro" id="IPR005546">
    <property type="entry name" value="Autotransporte_beta"/>
</dbReference>
<evidence type="ECO:0000313" key="4">
    <source>
        <dbReference type="Proteomes" id="UP001224682"/>
    </source>
</evidence>
<dbReference type="InterPro" id="IPR036709">
    <property type="entry name" value="Autotransporte_beta_dom_sf"/>
</dbReference>
<name>A0ABU0BEN8_9HYPH</name>
<reference evidence="3 4" key="1">
    <citation type="submission" date="2023-07" db="EMBL/GenBank/DDBJ databases">
        <title>Genomic Encyclopedia of Type Strains, Phase IV (KMG-IV): sequencing the most valuable type-strain genomes for metagenomic binning, comparative biology and taxonomic classification.</title>
        <authorList>
            <person name="Goeker M."/>
        </authorList>
    </citation>
    <scope>NUCLEOTIDE SEQUENCE [LARGE SCALE GENOMIC DNA]</scope>
    <source>
        <strain evidence="3 4">DSM 2457</strain>
    </source>
</reference>
<evidence type="ECO:0000256" key="1">
    <source>
        <dbReference type="SAM" id="MobiDB-lite"/>
    </source>
</evidence>
<comment type="caution">
    <text evidence="3">The sequence shown here is derived from an EMBL/GenBank/DDBJ whole genome shotgun (WGS) entry which is preliminary data.</text>
</comment>
<dbReference type="PRINTS" id="PR00313">
    <property type="entry name" value="CABNDNGRPT"/>
</dbReference>
<sequence>MSKKFATPRRGAGKAKLVIRRKAAPVAPAAVDHSKVALFGSASAVALAALLTVGFMASPVHAAPASCTETSPGSWFCNNNPPLSEGDIDGNADANTITIVGGSYSWSDDKYRTDINADDGNDIINIAPDSAQTPNGSIDIRGTIYGEGGDDTITFGGGSLTSPSGWTSLHQGDIDGGDGNDTINVTASDQVATYITQDGAKDAANILGGAGDDEINITNASKQGITIDGGVEGNSGADKITISQTGDSKTSIGDDIDGGTGADTIKLSVGTGELGIADLTGGDDNDTITVLAEDDGTFTAGDLKGGDGKDSITITGKTDGTFTAGVVDGGNGDDTIEIGATDSDVTVGDVKGGADNDKITLDAGDGGNIVAEDLGGGSGNDELKIVATDGGDVTVTSIDGGDGSDTVELKATDKGSTIGVTANIKGASGEDTITLTATDEGVITAVDITGGDDNDTITVKATGNRSDITLSDIEGGNGVDKISVIAEDWGEVEFVDIDGGDGADTIKLSAKDIGSNVRGENVEGGDGDDSITLEASKIGQVDVDDIKGGIGEDTISLLATEQGDITVDGDIDGGDDQDKITLTAENGNIGLVDLFGGQADDEITLEASDSGTITLTNGSIEGGSGEDTIGLTADGEKSKITLDNIDGGTGADEITLKAANEGDISVDGDIDGGDDQDKITLTAEDGNIDLVDLIGGQADDEIGLEATKGGTITLENLDGGTGEDTIGLKADGEGSKISLDNIYGDTGADDITLTATNGGEITLTENIEAGTGNDEISLSADGGSISLNDIEGGNGADEITLTGTRTEGTLITVDDIRGGEDDDDVTLSGLNNILTGAKNFEISGEIDGGDDFDRLYVENGSALSLNDVDGFQELHVETKSFLQLTQQTVKFNGADEREGLVQVDATSYLRLSDHAAVLETGNVVLDAAEGLDGYRSIYTGRDAGWLNQTGGVLDVSGYAVAVDDSVELSVTEGVTPDPLLPEMTFINNGTIALHNGISDVVGDRFTINGNYQGGGNLLIDTYLGASNSPTDILVINGDVAPGSTTTIYVNNTNTGEGVFTGSGLGQGIKVVDVAEYGVSPDDAFQLARNSVSGQREVMAGAYSYRLFQDPDNTNLSKSIADTGAGDWYLRAGYTAQATGYATAPSAIQRHFYGGLDTLNKRLGEVRQQDQLEGRNADLAVSATKAPAYQPVPAPKFQMWGRGGGSDLSYDVSNGWDFSQQSWGLQAGGDYTFDYDSWRITAGAFGGYGWSDVDVDGDWTSWGGSSSLNIDGWNAGVYASIRQVGLVRGAGFYTDIVGKVDVLDLDIASTSNVTANTNATVWGGSIEMGYGFDLGNSWVIQPQAQLAYVSANQDAYVDSIGTYVTPGDAESLIGRLGLQVQSTFVMATGQTITPYAIFNVNSEFLGDNKTNVAGTILTSDINGTWYNAGIGFTADLNGSVALFGNGEYNFGDVQGWAGQGGIKVRW</sequence>
<proteinExistence type="predicted"/>
<dbReference type="InterPro" id="IPR043990">
    <property type="entry name" value="AC_1"/>
</dbReference>
<dbReference type="Gene3D" id="2.160.20.160">
    <property type="match status" value="1"/>
</dbReference>
<dbReference type="RefSeq" id="WP_307020222.1">
    <property type="nucleotide sequence ID" value="NZ_JAUSUI010000005.1"/>
</dbReference>
<evidence type="ECO:0000313" key="3">
    <source>
        <dbReference type="EMBL" id="MDQ0303517.1"/>
    </source>
</evidence>
<dbReference type="PROSITE" id="PS51208">
    <property type="entry name" value="AUTOTRANSPORTER"/>
    <property type="match status" value="1"/>
</dbReference>
<dbReference type="Pfam" id="PF18883">
    <property type="entry name" value="AC_1"/>
    <property type="match status" value="1"/>
</dbReference>
<feature type="domain" description="Autotransporter" evidence="2">
    <location>
        <begin position="1191"/>
        <end position="1465"/>
    </location>
</feature>
<keyword evidence="4" id="KW-1185">Reference proteome</keyword>